<keyword evidence="1" id="KW-0472">Membrane</keyword>
<gene>
    <name evidence="2" type="ORF">GS399_17095</name>
</gene>
<keyword evidence="1" id="KW-0812">Transmembrane</keyword>
<name>A0A7K1YDN4_9SPHI</name>
<evidence type="ECO:0000313" key="2">
    <source>
        <dbReference type="EMBL" id="MXV52692.1"/>
    </source>
</evidence>
<keyword evidence="3" id="KW-1185">Reference proteome</keyword>
<evidence type="ECO:0000313" key="3">
    <source>
        <dbReference type="Proteomes" id="UP000466586"/>
    </source>
</evidence>
<organism evidence="2 3">
    <name type="scientific">Hufsiella arboris</name>
    <dbReference type="NCBI Taxonomy" id="2695275"/>
    <lineage>
        <taxon>Bacteria</taxon>
        <taxon>Pseudomonadati</taxon>
        <taxon>Bacteroidota</taxon>
        <taxon>Sphingobacteriia</taxon>
        <taxon>Sphingobacteriales</taxon>
        <taxon>Sphingobacteriaceae</taxon>
        <taxon>Hufsiella</taxon>
    </lineage>
</organism>
<accession>A0A7K1YDN4</accession>
<sequence>MIRILIFIAFLVIYVLYLGISYVLLMKYVSGSNKDRFIQNELLVIIPNLFLFALIFTVGRFFNSYMIIASIAFSNIGLFLSFIIWSLLGSPKVPYKSVGGWAGYNFGVKNPLFNLFTQGISIIILLAYPIVIGLYFFRNTLDIEQFRTFSLQCTIVLILSSYLLLIPTNLNILSADFIDEDSRARYLTAQLSGLIPNALFISFFFWTLKWTGSANEISVGSLRINFDPLIFTVLLAFFVFFFILPYFIGIQKSRQLKKEHFENKTSILDHLIDALDLATLNNVIARIDESGQFLNAKYSELVNDDKVVEMGLRFDDPAVAGNLNENETLIYNFYKHARPFDKRFVYYDFLKSTYQSTLDLRSSLLAETDPAVNKETLKNYAVHFKDLKKEISDINDKKSNTNPALWIAIIGIASPFISQLLTEGGKYLIDYFKKFIA</sequence>
<comment type="caution">
    <text evidence="2">The sequence shown here is derived from an EMBL/GenBank/DDBJ whole genome shotgun (WGS) entry which is preliminary data.</text>
</comment>
<dbReference type="AlphaFoldDB" id="A0A7K1YDN4"/>
<feature type="transmembrane region" description="Helical" evidence="1">
    <location>
        <begin position="65"/>
        <end position="88"/>
    </location>
</feature>
<keyword evidence="1" id="KW-1133">Transmembrane helix</keyword>
<feature type="transmembrane region" description="Helical" evidence="1">
    <location>
        <begin position="228"/>
        <end position="248"/>
    </location>
</feature>
<feature type="transmembrane region" description="Helical" evidence="1">
    <location>
        <begin position="37"/>
        <end position="59"/>
    </location>
</feature>
<dbReference type="RefSeq" id="WP_160845869.1">
    <property type="nucleotide sequence ID" value="NZ_WVHT01000009.1"/>
</dbReference>
<evidence type="ECO:0000256" key="1">
    <source>
        <dbReference type="SAM" id="Phobius"/>
    </source>
</evidence>
<feature type="transmembrane region" description="Helical" evidence="1">
    <location>
        <begin position="6"/>
        <end position="25"/>
    </location>
</feature>
<proteinExistence type="predicted"/>
<feature type="transmembrane region" description="Helical" evidence="1">
    <location>
        <begin position="187"/>
        <end position="208"/>
    </location>
</feature>
<protein>
    <submittedName>
        <fullName evidence="2">Uncharacterized protein</fullName>
    </submittedName>
</protein>
<dbReference type="EMBL" id="WVHT01000009">
    <property type="protein sequence ID" value="MXV52692.1"/>
    <property type="molecule type" value="Genomic_DNA"/>
</dbReference>
<reference evidence="2 3" key="1">
    <citation type="submission" date="2019-11" db="EMBL/GenBank/DDBJ databases">
        <title>Pedobacter sp. HMF7647 Genome sequencing and assembly.</title>
        <authorList>
            <person name="Kang H."/>
            <person name="Kim H."/>
            <person name="Joh K."/>
        </authorList>
    </citation>
    <scope>NUCLEOTIDE SEQUENCE [LARGE SCALE GENOMIC DNA]</scope>
    <source>
        <strain evidence="2 3">HMF7647</strain>
    </source>
</reference>
<dbReference type="Proteomes" id="UP000466586">
    <property type="component" value="Unassembled WGS sequence"/>
</dbReference>
<feature type="transmembrane region" description="Helical" evidence="1">
    <location>
        <begin position="115"/>
        <end position="137"/>
    </location>
</feature>
<feature type="transmembrane region" description="Helical" evidence="1">
    <location>
        <begin position="149"/>
        <end position="166"/>
    </location>
</feature>